<proteinExistence type="predicted"/>
<name>A0A8X6Y7H8_9ARAC</name>
<organism evidence="1 2">
    <name type="scientific">Trichonephila inaurata madagascariensis</name>
    <dbReference type="NCBI Taxonomy" id="2747483"/>
    <lineage>
        <taxon>Eukaryota</taxon>
        <taxon>Metazoa</taxon>
        <taxon>Ecdysozoa</taxon>
        <taxon>Arthropoda</taxon>
        <taxon>Chelicerata</taxon>
        <taxon>Arachnida</taxon>
        <taxon>Araneae</taxon>
        <taxon>Araneomorphae</taxon>
        <taxon>Entelegynae</taxon>
        <taxon>Araneoidea</taxon>
        <taxon>Nephilidae</taxon>
        <taxon>Trichonephila</taxon>
        <taxon>Trichonephila inaurata</taxon>
    </lineage>
</organism>
<evidence type="ECO:0000313" key="2">
    <source>
        <dbReference type="Proteomes" id="UP000886998"/>
    </source>
</evidence>
<dbReference type="OrthoDB" id="10017160at2759"/>
<accession>A0A8X6Y7H8</accession>
<reference evidence="1" key="1">
    <citation type="submission" date="2020-08" db="EMBL/GenBank/DDBJ databases">
        <title>Multicomponent nature underlies the extraordinary mechanical properties of spider dragline silk.</title>
        <authorList>
            <person name="Kono N."/>
            <person name="Nakamura H."/>
            <person name="Mori M."/>
            <person name="Yoshida Y."/>
            <person name="Ohtoshi R."/>
            <person name="Malay A.D."/>
            <person name="Moran D.A.P."/>
            <person name="Tomita M."/>
            <person name="Numata K."/>
            <person name="Arakawa K."/>
        </authorList>
    </citation>
    <scope>NUCLEOTIDE SEQUENCE</scope>
</reference>
<evidence type="ECO:0000313" key="1">
    <source>
        <dbReference type="EMBL" id="GFY66309.1"/>
    </source>
</evidence>
<keyword evidence="2" id="KW-1185">Reference proteome</keyword>
<comment type="caution">
    <text evidence="1">The sequence shown here is derived from an EMBL/GenBank/DDBJ whole genome shotgun (WGS) entry which is preliminary data.</text>
</comment>
<sequence>MGVMVGCNGSVVMRDWDGRVTVIGNSDDVNTLSGRTARQCHLELQQACGESALPYRTVARWVIAFNERRQNGADMYPPSHSSLSEAEAHADAALIDSYRR</sequence>
<gene>
    <name evidence="1" type="primary">B7P43_G05594</name>
    <name evidence="1" type="ORF">TNIN_212591</name>
</gene>
<dbReference type="EMBL" id="BMAV01015961">
    <property type="protein sequence ID" value="GFY66309.1"/>
    <property type="molecule type" value="Genomic_DNA"/>
</dbReference>
<dbReference type="AlphaFoldDB" id="A0A8X6Y7H8"/>
<dbReference type="Proteomes" id="UP000886998">
    <property type="component" value="Unassembled WGS sequence"/>
</dbReference>
<protein>
    <submittedName>
        <fullName evidence="1">Uncharacterized protein</fullName>
    </submittedName>
</protein>